<comment type="catalytic activity">
    <reaction evidence="13">
        <text>dibenzothiophene + 2 FMNH2 + 2 O2 = dibenzothiophene 5,5-dioxide + 2 FMN + 2 H2O + 2 H(+)</text>
        <dbReference type="Rhea" id="RHEA:49072"/>
        <dbReference type="ChEBI" id="CHEBI:15377"/>
        <dbReference type="ChEBI" id="CHEBI:15378"/>
        <dbReference type="ChEBI" id="CHEBI:15379"/>
        <dbReference type="ChEBI" id="CHEBI:23681"/>
        <dbReference type="ChEBI" id="CHEBI:57618"/>
        <dbReference type="ChEBI" id="CHEBI:58210"/>
        <dbReference type="ChEBI" id="CHEBI:90356"/>
        <dbReference type="EC" id="1.14.14.21"/>
    </reaction>
</comment>
<feature type="domain" description="Acyl-CoA dehydrogenase C-terminal" evidence="16">
    <location>
        <begin position="280"/>
        <end position="417"/>
    </location>
</feature>
<comment type="subcellular location">
    <subcellularLocation>
        <location evidence="1">Cytoplasm</location>
    </subcellularLocation>
</comment>
<gene>
    <name evidence="17" type="primary">sfnC_2</name>
    <name evidence="17" type="ORF">PSEWESI4_02686</name>
</gene>
<evidence type="ECO:0000256" key="4">
    <source>
        <dbReference type="ARBA" id="ARBA00022741"/>
    </source>
</evidence>
<evidence type="ECO:0000259" key="15">
    <source>
        <dbReference type="Pfam" id="PF02771"/>
    </source>
</evidence>
<evidence type="ECO:0000256" key="11">
    <source>
        <dbReference type="ARBA" id="ARBA00047859"/>
    </source>
</evidence>
<comment type="similarity">
    <text evidence="8">Belongs to the DszC flavin monooxygenase family.</text>
</comment>
<dbReference type="Proteomes" id="UP000583387">
    <property type="component" value="Unassembled WGS sequence"/>
</dbReference>
<dbReference type="GO" id="GO:0004497">
    <property type="term" value="F:monooxygenase activity"/>
    <property type="evidence" value="ECO:0007669"/>
    <property type="project" value="UniProtKB-KW"/>
</dbReference>
<dbReference type="SUPFAM" id="SSF56645">
    <property type="entry name" value="Acyl-CoA dehydrogenase NM domain-like"/>
    <property type="match status" value="1"/>
</dbReference>
<dbReference type="Gene3D" id="1.20.140.10">
    <property type="entry name" value="Butyryl-CoA Dehydrogenase, subunit A, domain 3"/>
    <property type="match status" value="1"/>
</dbReference>
<dbReference type="EC" id="1.14.14.21" evidence="9"/>
<evidence type="ECO:0000256" key="3">
    <source>
        <dbReference type="ARBA" id="ARBA00022643"/>
    </source>
</evidence>
<name>A0A7U7I9P4_9GAMM</name>
<keyword evidence="6 17" id="KW-0503">Monooxygenase</keyword>
<dbReference type="AlphaFoldDB" id="A0A7U7I9P4"/>
<dbReference type="PANTHER" id="PTHR43884">
    <property type="entry name" value="ACYL-COA DEHYDROGENASE"/>
    <property type="match status" value="1"/>
</dbReference>
<evidence type="ECO:0000256" key="9">
    <source>
        <dbReference type="ARBA" id="ARBA00034328"/>
    </source>
</evidence>
<reference evidence="17 18" key="1">
    <citation type="submission" date="2020-08" db="EMBL/GenBank/DDBJ databases">
        <authorList>
            <person name="Criscuolo A."/>
        </authorList>
    </citation>
    <scope>NUCLEOTIDE SEQUENCE [LARGE SCALE GENOMIC DNA]</scope>
    <source>
        <strain evidence="17">CIP111764</strain>
    </source>
</reference>
<evidence type="ECO:0000313" key="18">
    <source>
        <dbReference type="Proteomes" id="UP000583387"/>
    </source>
</evidence>
<dbReference type="GO" id="GO:0005737">
    <property type="term" value="C:cytoplasm"/>
    <property type="evidence" value="ECO:0007669"/>
    <property type="project" value="UniProtKB-SubCell"/>
</dbReference>
<dbReference type="InterPro" id="IPR013107">
    <property type="entry name" value="Acyl-CoA_DH_C"/>
</dbReference>
<dbReference type="EMBL" id="CAJFCI010000054">
    <property type="protein sequence ID" value="CAD5108401.1"/>
    <property type="molecule type" value="Genomic_DNA"/>
</dbReference>
<dbReference type="GO" id="GO:0008470">
    <property type="term" value="F:3-methylbutanoyl-CoA dehydrogenase activity"/>
    <property type="evidence" value="ECO:0007669"/>
    <property type="project" value="TreeGrafter"/>
</dbReference>
<keyword evidence="5 17" id="KW-0560">Oxidoreductase</keyword>
<dbReference type="InterPro" id="IPR037069">
    <property type="entry name" value="AcylCoA_DH/ox_N_sf"/>
</dbReference>
<keyword evidence="18" id="KW-1185">Reference proteome</keyword>
<dbReference type="InterPro" id="IPR006091">
    <property type="entry name" value="Acyl-CoA_Oxase/DH_mid-dom"/>
</dbReference>
<dbReference type="GO" id="GO:0006552">
    <property type="term" value="P:L-leucine catabolic process"/>
    <property type="evidence" value="ECO:0007669"/>
    <property type="project" value="TreeGrafter"/>
</dbReference>
<evidence type="ECO:0000256" key="8">
    <source>
        <dbReference type="ARBA" id="ARBA00034317"/>
    </source>
</evidence>
<dbReference type="CDD" id="cd01163">
    <property type="entry name" value="DszC"/>
    <property type="match status" value="1"/>
</dbReference>
<dbReference type="Gene3D" id="1.10.540.10">
    <property type="entry name" value="Acyl-CoA dehydrogenase/oxidase, N-terminal domain"/>
    <property type="match status" value="1"/>
</dbReference>
<dbReference type="Pfam" id="PF02770">
    <property type="entry name" value="Acyl-CoA_dh_M"/>
    <property type="match status" value="1"/>
</dbReference>
<keyword evidence="4" id="KW-0547">Nucleotide-binding</keyword>
<sequence>MSMSAVLTQLRALFDENSATPHLQFTATHKDSTMVFEPDPTRADSRELHTPPRDEELKARFAPVFARIAEGAIAREEKRELPYEPVAWLRDAGFGTLRVPQRYGGLGATLPQLFRLIVLLGEADSNLPQIFRAHFGFVEGRLNDEEEDNRQLWFPRIVAGELFGAAMAERTEATRNTVTLTRDGEDWLVNGEKYYCTGTLYADWIAASASDGDEHVSVAISTRAPGVTRLDDWDGFGQRLTGSGTTRFDDVRVPAEQLFRRFKSAEGRGDSYIVAFYQLVHLATLAGIARAVLRDGIAFVQGRTRTFGIPGQSSPRQDPLVQRVVGRLSSLAFSAESLVEGVSAAVERVWQARQAGEAAPELYVEAEIKAYQGQQIVIQQVLEATTLLFEVGGASATSSTRRLDRHWRNARTLSSHNPAILREAYLGDYYLNGTVPSQAWAERFDAARQSEQSPHLQEAQA</sequence>
<dbReference type="SUPFAM" id="SSF47203">
    <property type="entry name" value="Acyl-CoA dehydrogenase C-terminal domain-like"/>
    <property type="match status" value="1"/>
</dbReference>
<evidence type="ECO:0000256" key="13">
    <source>
        <dbReference type="ARBA" id="ARBA00049456"/>
    </source>
</evidence>
<comment type="catalytic activity">
    <reaction evidence="12">
        <text>dibenzothiophene 5-oxide + FMNH2 + O2 = dibenzothiophene 5,5-dioxide + FMN + H2O + H(+)</text>
        <dbReference type="Rhea" id="RHEA:49080"/>
        <dbReference type="ChEBI" id="CHEBI:15377"/>
        <dbReference type="ChEBI" id="CHEBI:15378"/>
        <dbReference type="ChEBI" id="CHEBI:15379"/>
        <dbReference type="ChEBI" id="CHEBI:23683"/>
        <dbReference type="ChEBI" id="CHEBI:57618"/>
        <dbReference type="ChEBI" id="CHEBI:58210"/>
        <dbReference type="ChEBI" id="CHEBI:90356"/>
    </reaction>
</comment>
<evidence type="ECO:0000259" key="14">
    <source>
        <dbReference type="Pfam" id="PF02770"/>
    </source>
</evidence>
<dbReference type="GO" id="GO:0050660">
    <property type="term" value="F:flavin adenine dinucleotide binding"/>
    <property type="evidence" value="ECO:0007669"/>
    <property type="project" value="InterPro"/>
</dbReference>
<evidence type="ECO:0000259" key="16">
    <source>
        <dbReference type="Pfam" id="PF08028"/>
    </source>
</evidence>
<evidence type="ECO:0000256" key="1">
    <source>
        <dbReference type="ARBA" id="ARBA00004496"/>
    </source>
</evidence>
<dbReference type="InterPro" id="IPR013786">
    <property type="entry name" value="AcylCoA_DH/ox_N"/>
</dbReference>
<evidence type="ECO:0000256" key="12">
    <source>
        <dbReference type="ARBA" id="ARBA00048445"/>
    </source>
</evidence>
<dbReference type="PANTHER" id="PTHR43884:SF12">
    <property type="entry name" value="ISOVALERYL-COA DEHYDROGENASE, MITOCHONDRIAL-RELATED"/>
    <property type="match status" value="1"/>
</dbReference>
<protein>
    <recommendedName>
        <fullName evidence="10">Dibenzothiophene monooxygenase</fullName>
        <ecNumber evidence="9">1.14.14.21</ecNumber>
    </recommendedName>
</protein>
<dbReference type="Pfam" id="PF08028">
    <property type="entry name" value="Acyl-CoA_dh_2"/>
    <property type="match status" value="1"/>
</dbReference>
<evidence type="ECO:0000313" key="17">
    <source>
        <dbReference type="EMBL" id="CAD5108401.1"/>
    </source>
</evidence>
<comment type="pathway">
    <text evidence="7">Sulfur metabolism; dibenzothiophene degradation.</text>
</comment>
<keyword evidence="2" id="KW-0285">Flavoprotein</keyword>
<comment type="catalytic activity">
    <reaction evidence="11">
        <text>dibenzothiophene + FMNH2 + O2 = dibenzothiophene 5-oxide + FMN + H2O + H(+)</text>
        <dbReference type="Rhea" id="RHEA:49076"/>
        <dbReference type="ChEBI" id="CHEBI:15377"/>
        <dbReference type="ChEBI" id="CHEBI:15378"/>
        <dbReference type="ChEBI" id="CHEBI:15379"/>
        <dbReference type="ChEBI" id="CHEBI:23681"/>
        <dbReference type="ChEBI" id="CHEBI:23683"/>
        <dbReference type="ChEBI" id="CHEBI:57618"/>
        <dbReference type="ChEBI" id="CHEBI:58210"/>
    </reaction>
</comment>
<dbReference type="InterPro" id="IPR046373">
    <property type="entry name" value="Acyl-CoA_Oxase/DH_mid-dom_sf"/>
</dbReference>
<dbReference type="Pfam" id="PF02771">
    <property type="entry name" value="Acyl-CoA_dh_N"/>
    <property type="match status" value="1"/>
</dbReference>
<comment type="caution">
    <text evidence="17">The sequence shown here is derived from an EMBL/GenBank/DDBJ whole genome shotgun (WGS) entry which is preliminary data.</text>
</comment>
<evidence type="ECO:0000256" key="7">
    <source>
        <dbReference type="ARBA" id="ARBA00034307"/>
    </source>
</evidence>
<evidence type="ECO:0000256" key="5">
    <source>
        <dbReference type="ARBA" id="ARBA00023002"/>
    </source>
</evidence>
<feature type="domain" description="Acyl-CoA dehydrogenase/oxidase N-terminal" evidence="15">
    <location>
        <begin position="67"/>
        <end position="161"/>
    </location>
</feature>
<proteinExistence type="inferred from homology"/>
<evidence type="ECO:0000256" key="2">
    <source>
        <dbReference type="ARBA" id="ARBA00022630"/>
    </source>
</evidence>
<keyword evidence="3" id="KW-0288">FMN</keyword>
<feature type="domain" description="Acyl-CoA oxidase/dehydrogenase middle" evidence="14">
    <location>
        <begin position="176"/>
        <end position="251"/>
    </location>
</feature>
<organism evidence="17 18">
    <name type="scientific">Zestomonas carbonaria</name>
    <dbReference type="NCBI Taxonomy" id="2762745"/>
    <lineage>
        <taxon>Bacteria</taxon>
        <taxon>Pseudomonadati</taxon>
        <taxon>Pseudomonadota</taxon>
        <taxon>Gammaproteobacteria</taxon>
        <taxon>Pseudomonadales</taxon>
        <taxon>Pseudomonadaceae</taxon>
        <taxon>Zestomonas</taxon>
    </lineage>
</organism>
<evidence type="ECO:0000256" key="10">
    <source>
        <dbReference type="ARBA" id="ARBA00034345"/>
    </source>
</evidence>
<dbReference type="InterPro" id="IPR009100">
    <property type="entry name" value="AcylCoA_DH/oxidase_NM_dom_sf"/>
</dbReference>
<evidence type="ECO:0000256" key="6">
    <source>
        <dbReference type="ARBA" id="ARBA00023033"/>
    </source>
</evidence>
<accession>A0A7U7I9P4</accession>
<dbReference type="Gene3D" id="2.40.110.10">
    <property type="entry name" value="Butyryl-CoA Dehydrogenase, subunit A, domain 2"/>
    <property type="match status" value="1"/>
</dbReference>
<dbReference type="InterPro" id="IPR036250">
    <property type="entry name" value="AcylCo_DH-like_C"/>
</dbReference>